<dbReference type="InterPro" id="IPR038550">
    <property type="entry name" value="GPCR_3_9-Cys_sf"/>
</dbReference>
<evidence type="ECO:0000313" key="15">
    <source>
        <dbReference type="Proteomes" id="UP000002279"/>
    </source>
</evidence>
<dbReference type="PRINTS" id="PR00248">
    <property type="entry name" value="GPCRMGR"/>
</dbReference>
<keyword evidence="11" id="KW-0807">Transducer</keyword>
<keyword evidence="9" id="KW-0675">Receptor</keyword>
<evidence type="ECO:0000256" key="6">
    <source>
        <dbReference type="ARBA" id="ARBA00022989"/>
    </source>
</evidence>
<dbReference type="PROSITE" id="PS50259">
    <property type="entry name" value="G_PROTEIN_RECEP_F3_4"/>
    <property type="match status" value="1"/>
</dbReference>
<comment type="subcellular location">
    <subcellularLocation>
        <location evidence="1">Cell membrane</location>
        <topology evidence="1">Multi-pass membrane protein</topology>
    </subcellularLocation>
</comment>
<dbReference type="GeneTree" id="ENSGT00950000182788"/>
<sequence>MDLLHSHTSHLVLLFSTQITYGPFDPILHDKVQFPSLYQVAPRFSSLPWGMVRLMVHFGWTWVGLVVSDDMKGERFPLHLTREMARNSVCSAFTKKMPSGKFNLYIAQGIYSSVTATSAAVMAAYGDAESLNLLRFVIQSFGLSKMVLITTFHWDFTLSMTYETNSYYFHGTLTLANHAKDVPGFRDFLQTLKPAKYPEVIILKEFWESAFACSLSLPEKSGIKCSENASLEMLPVHRFSLTMSALSYSVYNAVYAVAHGLQDLLLSNSNLESLENGHSLVPRPWQLHEFLSKVQFDNPVGEPVFLDENHRSTARFEILNFVMSPSGTCELVKVGEMDPQAPPDQDVFINEAIIMWPGGSSQAPRSRCSRSCGPRFRKRAQQGEAICCYFCVRCPEGEISNQTDAEQCVKCGEDQYSNMERDGCLHKVVTFLSHKEPLGLILVCTSLSFSLLTALVFGIFIKHRDTPIVRANNRNLSYTLLLSLMLCFLCALTFIGQPTPASCLLRQMAFGVVFTVAVSSILAKTLTVVLAFRATSLGSRVRRWVGPRASTSTVLSCSLVQVTICMIWLGTAPPFLEVDVHSEPRLIIVECNEGSVTAFYCLLGYLGVLALVSFTVAFLARRLPDSFNEAKFITFGMLVFCSVWASFLPAYQSTKGKATVAMEIFSILASGAGLLSCIFIPKCYVILLRPDRNTREWLKRK</sequence>
<dbReference type="FunFam" id="2.10.50.30:FF:000002">
    <property type="entry name" value="Vomeronasal 2 receptor, h1"/>
    <property type="match status" value="1"/>
</dbReference>
<dbReference type="Gene3D" id="3.40.50.2300">
    <property type="match status" value="2"/>
</dbReference>
<keyword evidence="4 12" id="KW-0812">Transmembrane</keyword>
<evidence type="ECO:0000256" key="2">
    <source>
        <dbReference type="ARBA" id="ARBA00007242"/>
    </source>
</evidence>
<dbReference type="FunFam" id="3.40.50.2300:FF:000325">
    <property type="entry name" value="Uncharacterized protein"/>
    <property type="match status" value="1"/>
</dbReference>
<feature type="transmembrane region" description="Helical" evidence="12">
    <location>
        <begin position="632"/>
        <end position="652"/>
    </location>
</feature>
<evidence type="ECO:0000256" key="3">
    <source>
        <dbReference type="ARBA" id="ARBA00022475"/>
    </source>
</evidence>
<feature type="transmembrane region" description="Helical" evidence="12">
    <location>
        <begin position="596"/>
        <end position="620"/>
    </location>
</feature>
<evidence type="ECO:0000313" key="14">
    <source>
        <dbReference type="Ensembl" id="ENSOANP00000040064.1"/>
    </source>
</evidence>
<dbReference type="GO" id="GO:0005886">
    <property type="term" value="C:plasma membrane"/>
    <property type="evidence" value="ECO:0000318"/>
    <property type="project" value="GO_Central"/>
</dbReference>
<feature type="transmembrane region" description="Helical" evidence="12">
    <location>
        <begin position="553"/>
        <end position="576"/>
    </location>
</feature>
<evidence type="ECO:0000256" key="9">
    <source>
        <dbReference type="ARBA" id="ARBA00023170"/>
    </source>
</evidence>
<keyword evidence="10" id="KW-0325">Glycoprotein</keyword>
<dbReference type="Proteomes" id="UP000002279">
    <property type="component" value="Unplaced"/>
</dbReference>
<dbReference type="GO" id="GO:0004930">
    <property type="term" value="F:G protein-coupled receptor activity"/>
    <property type="evidence" value="ECO:0000318"/>
    <property type="project" value="GO_Central"/>
</dbReference>
<feature type="transmembrane region" description="Helical" evidence="12">
    <location>
        <begin position="438"/>
        <end position="461"/>
    </location>
</feature>
<dbReference type="InterPro" id="IPR028082">
    <property type="entry name" value="Peripla_BP_I"/>
</dbReference>
<name>A0A6I8NH72_ORNAN</name>
<proteinExistence type="inferred from homology"/>
<evidence type="ECO:0000256" key="10">
    <source>
        <dbReference type="ARBA" id="ARBA00023180"/>
    </source>
</evidence>
<evidence type="ECO:0000259" key="13">
    <source>
        <dbReference type="PROSITE" id="PS50259"/>
    </source>
</evidence>
<dbReference type="InterPro" id="IPR017978">
    <property type="entry name" value="GPCR_3_C"/>
</dbReference>
<comment type="similarity">
    <text evidence="2">Belongs to the G-protein coupled receptor 3 family.</text>
</comment>
<feature type="domain" description="G-protein coupled receptors family 3 profile" evidence="13">
    <location>
        <begin position="438"/>
        <end position="701"/>
    </location>
</feature>
<evidence type="ECO:0000256" key="4">
    <source>
        <dbReference type="ARBA" id="ARBA00022692"/>
    </source>
</evidence>
<dbReference type="Pfam" id="PF00003">
    <property type="entry name" value="7tm_3"/>
    <property type="match status" value="1"/>
</dbReference>
<dbReference type="AlphaFoldDB" id="A0A6I8NH72"/>
<keyword evidence="3" id="KW-1003">Cell membrane</keyword>
<feature type="transmembrane region" description="Helical" evidence="12">
    <location>
        <begin position="508"/>
        <end position="532"/>
    </location>
</feature>
<dbReference type="InterPro" id="IPR004073">
    <property type="entry name" value="GPCR_3_vmron_rcpt_2"/>
</dbReference>
<dbReference type="InterPro" id="IPR011500">
    <property type="entry name" value="GPCR_3_9-Cys_dom"/>
</dbReference>
<reference evidence="14" key="1">
    <citation type="submission" date="2025-08" db="UniProtKB">
        <authorList>
            <consortium name="Ensembl"/>
        </authorList>
    </citation>
    <scope>IDENTIFICATION</scope>
    <source>
        <strain evidence="14">Glennie</strain>
    </source>
</reference>
<dbReference type="InterPro" id="IPR000068">
    <property type="entry name" value="GPCR_3_Ca_sens_rcpt-rel"/>
</dbReference>
<dbReference type="PRINTS" id="PR01535">
    <property type="entry name" value="VOMERONASL2R"/>
</dbReference>
<dbReference type="Ensembl" id="ENSOANT00000066784.1">
    <property type="protein sequence ID" value="ENSOANP00000040064.1"/>
    <property type="gene ID" value="ENSOANG00000047538.1"/>
</dbReference>
<dbReference type="CDD" id="cd15283">
    <property type="entry name" value="7tmC_V2R_pheromone"/>
    <property type="match status" value="1"/>
</dbReference>
<feature type="transmembrane region" description="Helical" evidence="12">
    <location>
        <begin position="476"/>
        <end position="496"/>
    </location>
</feature>
<dbReference type="Pfam" id="PF01094">
    <property type="entry name" value="ANF_receptor"/>
    <property type="match status" value="1"/>
</dbReference>
<dbReference type="FunFam" id="3.40.50.2300:FF:000125">
    <property type="entry name" value="Vomeronasal 2, receptor 88"/>
    <property type="match status" value="1"/>
</dbReference>
<keyword evidence="7" id="KW-0297">G-protein coupled receptor</keyword>
<evidence type="ECO:0000256" key="7">
    <source>
        <dbReference type="ARBA" id="ARBA00023040"/>
    </source>
</evidence>
<keyword evidence="8 12" id="KW-0472">Membrane</keyword>
<evidence type="ECO:0000256" key="8">
    <source>
        <dbReference type="ARBA" id="ARBA00023136"/>
    </source>
</evidence>
<organism evidence="14 15">
    <name type="scientific">Ornithorhynchus anatinus</name>
    <name type="common">Duckbill platypus</name>
    <dbReference type="NCBI Taxonomy" id="9258"/>
    <lineage>
        <taxon>Eukaryota</taxon>
        <taxon>Metazoa</taxon>
        <taxon>Chordata</taxon>
        <taxon>Craniata</taxon>
        <taxon>Vertebrata</taxon>
        <taxon>Euteleostomi</taxon>
        <taxon>Mammalia</taxon>
        <taxon>Monotremata</taxon>
        <taxon>Ornithorhynchidae</taxon>
        <taxon>Ornithorhynchus</taxon>
    </lineage>
</organism>
<dbReference type="PANTHER" id="PTHR24061:SF599">
    <property type="entry name" value="G-PROTEIN COUPLED RECEPTORS FAMILY 3 PROFILE DOMAIN-CONTAINING PROTEIN"/>
    <property type="match status" value="1"/>
</dbReference>
<feature type="transmembrane region" description="Helical" evidence="12">
    <location>
        <begin position="664"/>
        <end position="687"/>
    </location>
</feature>
<accession>A0A6I8NH72</accession>
<keyword evidence="6 12" id="KW-1133">Transmembrane helix</keyword>
<evidence type="ECO:0000256" key="12">
    <source>
        <dbReference type="SAM" id="Phobius"/>
    </source>
</evidence>
<dbReference type="OMA" id="HMESHEI"/>
<keyword evidence="5" id="KW-0732">Signal</keyword>
<keyword evidence="15" id="KW-1185">Reference proteome</keyword>
<dbReference type="Gene3D" id="2.10.50.30">
    <property type="entry name" value="GPCR, family 3, nine cysteines domain"/>
    <property type="match status" value="1"/>
</dbReference>
<reference evidence="14" key="2">
    <citation type="submission" date="2025-09" db="UniProtKB">
        <authorList>
            <consortium name="Ensembl"/>
        </authorList>
    </citation>
    <scope>IDENTIFICATION</scope>
    <source>
        <strain evidence="14">Glennie</strain>
    </source>
</reference>
<dbReference type="InterPro" id="IPR000337">
    <property type="entry name" value="GPCR_3"/>
</dbReference>
<evidence type="ECO:0000256" key="1">
    <source>
        <dbReference type="ARBA" id="ARBA00004651"/>
    </source>
</evidence>
<dbReference type="Pfam" id="PF07562">
    <property type="entry name" value="NCD3G"/>
    <property type="match status" value="1"/>
</dbReference>
<dbReference type="InParanoid" id="A0A6I8NH72"/>
<evidence type="ECO:0000256" key="5">
    <source>
        <dbReference type="ARBA" id="ARBA00022729"/>
    </source>
</evidence>
<dbReference type="SUPFAM" id="SSF53822">
    <property type="entry name" value="Periplasmic binding protein-like I"/>
    <property type="match status" value="1"/>
</dbReference>
<dbReference type="PANTHER" id="PTHR24061">
    <property type="entry name" value="CALCIUM-SENSING RECEPTOR-RELATED"/>
    <property type="match status" value="1"/>
</dbReference>
<protein>
    <recommendedName>
        <fullName evidence="13">G-protein coupled receptors family 3 profile domain-containing protein</fullName>
    </recommendedName>
</protein>
<evidence type="ECO:0000256" key="11">
    <source>
        <dbReference type="ARBA" id="ARBA00023224"/>
    </source>
</evidence>
<dbReference type="InterPro" id="IPR001828">
    <property type="entry name" value="ANF_lig-bd_rcpt"/>
</dbReference>